<feature type="binding site" evidence="9">
    <location>
        <position position="99"/>
    </location>
    <ligand>
        <name>Mg(2+)</name>
        <dbReference type="ChEBI" id="CHEBI:18420"/>
    </ligand>
</feature>
<keyword evidence="11" id="KW-1185">Reference proteome</keyword>
<comment type="subunit">
    <text evidence="9">Homodimer.</text>
</comment>
<feature type="binding site" evidence="9">
    <location>
        <position position="44"/>
    </location>
    <ligand>
        <name>ATP</name>
        <dbReference type="ChEBI" id="CHEBI:30616"/>
    </ligand>
</feature>
<dbReference type="SUPFAM" id="SSF52540">
    <property type="entry name" value="P-loop containing nucleoside triphosphate hydrolases"/>
    <property type="match status" value="1"/>
</dbReference>
<protein>
    <recommendedName>
        <fullName evidence="9">ATP-dependent dethiobiotin synthetase BioD</fullName>
        <ecNumber evidence="9">6.3.3.3</ecNumber>
    </recommendedName>
    <alternativeName>
        <fullName evidence="9">DTB synthetase</fullName>
        <shortName evidence="9">DTBS</shortName>
    </alternativeName>
    <alternativeName>
        <fullName evidence="9">Dethiobiotin synthase</fullName>
    </alternativeName>
</protein>
<comment type="caution">
    <text evidence="10">The sequence shown here is derived from an EMBL/GenBank/DDBJ whole genome shotgun (WGS) entry which is preliminary data.</text>
</comment>
<dbReference type="InterPro" id="IPR004472">
    <property type="entry name" value="DTB_synth_BioD"/>
</dbReference>
<proteinExistence type="inferred from homology"/>
<dbReference type="GO" id="GO:0004141">
    <property type="term" value="F:dethiobiotin synthase activity"/>
    <property type="evidence" value="ECO:0007669"/>
    <property type="project" value="UniProtKB-EC"/>
</dbReference>
<dbReference type="PANTHER" id="PTHR43210">
    <property type="entry name" value="DETHIOBIOTIN SYNTHETASE"/>
    <property type="match status" value="1"/>
</dbReference>
<reference evidence="10 11" key="1">
    <citation type="submission" date="2019-12" db="EMBL/GenBank/DDBJ databases">
        <title>Genomic-based taxomic classification of the family Erythrobacteraceae.</title>
        <authorList>
            <person name="Xu L."/>
        </authorList>
    </citation>
    <scope>NUCLEOTIDE SEQUENCE [LARGE SCALE GENOMIC DNA]</scope>
    <source>
        <strain evidence="10 11">H32</strain>
    </source>
</reference>
<dbReference type="NCBIfam" id="TIGR00347">
    <property type="entry name" value="bioD"/>
    <property type="match status" value="1"/>
</dbReference>
<dbReference type="HAMAP" id="MF_00336">
    <property type="entry name" value="BioD"/>
    <property type="match status" value="1"/>
</dbReference>
<organism evidence="10 11">
    <name type="scientific">Pelagerythrobacter marinus</name>
    <dbReference type="NCBI Taxonomy" id="538382"/>
    <lineage>
        <taxon>Bacteria</taxon>
        <taxon>Pseudomonadati</taxon>
        <taxon>Pseudomonadota</taxon>
        <taxon>Alphaproteobacteria</taxon>
        <taxon>Sphingomonadales</taxon>
        <taxon>Erythrobacteraceae</taxon>
        <taxon>Pelagerythrobacter</taxon>
    </lineage>
</organism>
<keyword evidence="5 9" id="KW-0093">Biotin biosynthesis</keyword>
<evidence type="ECO:0000256" key="4">
    <source>
        <dbReference type="ARBA" id="ARBA00022741"/>
    </source>
</evidence>
<dbReference type="PIRSF" id="PIRSF006755">
    <property type="entry name" value="DTB_synth"/>
    <property type="match status" value="1"/>
</dbReference>
<dbReference type="InterPro" id="IPR027417">
    <property type="entry name" value="P-loop_NTPase"/>
</dbReference>
<feature type="binding site" evidence="9">
    <location>
        <begin position="99"/>
        <end position="102"/>
    </location>
    <ligand>
        <name>ATP</name>
        <dbReference type="ChEBI" id="CHEBI:30616"/>
    </ligand>
</feature>
<feature type="binding site" evidence="9">
    <location>
        <position position="44"/>
    </location>
    <ligand>
        <name>Mg(2+)</name>
        <dbReference type="ChEBI" id="CHEBI:18420"/>
    </ligand>
</feature>
<sequence length="207" mass="22189">MKRPVIVTGTDTDIGKTVFAAGLAAALGAHYWKPVQAGTEGGGDAHRVAALGVPESRILPEAYRLDTPCSPHRAAELEGIEIAVERLEVPRVEGPLVIEGAGGALVPVTRQVLYADLFARWAYPVVVVASTRLGTINHSLMTLEALRARQVGVLGIAFVGEANDDSERTICEIGGVRRLGRLPWLEPLSAESLAQAFRDNFELRDFA</sequence>
<comment type="cofactor">
    <cofactor evidence="9">
        <name>Mg(2+)</name>
        <dbReference type="ChEBI" id="CHEBI:18420"/>
    </cofactor>
</comment>
<evidence type="ECO:0000313" key="10">
    <source>
        <dbReference type="EMBL" id="MXO69555.1"/>
    </source>
</evidence>
<evidence type="ECO:0000256" key="8">
    <source>
        <dbReference type="ARBA" id="ARBA00047386"/>
    </source>
</evidence>
<accession>A0ABW9V0I9</accession>
<feature type="binding site" evidence="9">
    <location>
        <begin position="183"/>
        <end position="185"/>
    </location>
    <ligand>
        <name>ATP</name>
        <dbReference type="ChEBI" id="CHEBI:30616"/>
    </ligand>
</feature>
<keyword evidence="6 9" id="KW-0067">ATP-binding</keyword>
<keyword evidence="2 9" id="KW-0436">Ligase</keyword>
<feature type="binding site" evidence="9">
    <location>
        <position position="17"/>
    </location>
    <ligand>
        <name>Mg(2+)</name>
        <dbReference type="ChEBI" id="CHEBI:18420"/>
    </ligand>
</feature>
<dbReference type="Pfam" id="PF13500">
    <property type="entry name" value="AAA_26"/>
    <property type="match status" value="1"/>
</dbReference>
<evidence type="ECO:0000256" key="6">
    <source>
        <dbReference type="ARBA" id="ARBA00022840"/>
    </source>
</evidence>
<dbReference type="Gene3D" id="3.40.50.300">
    <property type="entry name" value="P-loop containing nucleotide triphosphate hydrolases"/>
    <property type="match status" value="1"/>
</dbReference>
<name>A0ABW9V0I9_9SPHN</name>
<comment type="caution">
    <text evidence="9">Lacks conserved residue(s) required for the propagation of feature annotation.</text>
</comment>
<keyword evidence="4 9" id="KW-0547">Nucleotide-binding</keyword>
<keyword evidence="7 9" id="KW-0460">Magnesium</keyword>
<dbReference type="Proteomes" id="UP000444401">
    <property type="component" value="Unassembled WGS sequence"/>
</dbReference>
<keyword evidence="3 9" id="KW-0479">Metal-binding</keyword>
<keyword evidence="1 9" id="KW-0963">Cytoplasm</keyword>
<feature type="binding site" evidence="9">
    <location>
        <begin position="13"/>
        <end position="18"/>
    </location>
    <ligand>
        <name>ATP</name>
        <dbReference type="ChEBI" id="CHEBI:30616"/>
    </ligand>
</feature>
<dbReference type="EMBL" id="WTYO01000005">
    <property type="protein sequence ID" value="MXO69555.1"/>
    <property type="molecule type" value="Genomic_DNA"/>
</dbReference>
<evidence type="ECO:0000256" key="2">
    <source>
        <dbReference type="ARBA" id="ARBA00022598"/>
    </source>
</evidence>
<feature type="active site" evidence="9">
    <location>
        <position position="33"/>
    </location>
</feature>
<comment type="function">
    <text evidence="9">Catalyzes a mechanistically unusual reaction, the ATP-dependent insertion of CO2 between the N7 and N8 nitrogen atoms of 7,8-diaminopelargonic acid (DAPA, also called 7,8-diammoniononanoate) to form a ureido ring.</text>
</comment>
<evidence type="ECO:0000256" key="5">
    <source>
        <dbReference type="ARBA" id="ARBA00022756"/>
    </source>
</evidence>
<dbReference type="PANTHER" id="PTHR43210:SF2">
    <property type="entry name" value="ATP-DEPENDENT DETHIOBIOTIN SYNTHETASE BIOD 2"/>
    <property type="match status" value="1"/>
</dbReference>
<gene>
    <name evidence="9 10" type="primary">bioD</name>
    <name evidence="10" type="ORF">GRI72_12065</name>
</gene>
<evidence type="ECO:0000256" key="1">
    <source>
        <dbReference type="ARBA" id="ARBA00022490"/>
    </source>
</evidence>
<comment type="similarity">
    <text evidence="9">Belongs to the dethiobiotin synthetase family.</text>
</comment>
<dbReference type="CDD" id="cd03109">
    <property type="entry name" value="DTBS"/>
    <property type="match status" value="1"/>
</dbReference>
<evidence type="ECO:0000256" key="3">
    <source>
        <dbReference type="ARBA" id="ARBA00022723"/>
    </source>
</evidence>
<comment type="subcellular location">
    <subcellularLocation>
        <location evidence="9">Cytoplasm</location>
    </subcellularLocation>
</comment>
<comment type="catalytic activity">
    <reaction evidence="8">
        <text>(7R,8S)-8-amino-7-(carboxyamino)nonanoate + ATP = (4R,5S)-dethiobiotin + ADP + phosphate + H(+)</text>
        <dbReference type="Rhea" id="RHEA:63684"/>
        <dbReference type="ChEBI" id="CHEBI:15378"/>
        <dbReference type="ChEBI" id="CHEBI:30616"/>
        <dbReference type="ChEBI" id="CHEBI:43474"/>
        <dbReference type="ChEBI" id="CHEBI:149470"/>
        <dbReference type="ChEBI" id="CHEBI:149473"/>
        <dbReference type="ChEBI" id="CHEBI:456216"/>
    </reaction>
</comment>
<evidence type="ECO:0000256" key="9">
    <source>
        <dbReference type="HAMAP-Rule" id="MF_00336"/>
    </source>
</evidence>
<dbReference type="EC" id="6.3.3.3" evidence="9"/>
<evidence type="ECO:0000313" key="11">
    <source>
        <dbReference type="Proteomes" id="UP000444401"/>
    </source>
</evidence>
<evidence type="ECO:0000256" key="7">
    <source>
        <dbReference type="ARBA" id="ARBA00022842"/>
    </source>
</evidence>
<comment type="pathway">
    <text evidence="9">Cofactor biosynthesis; biotin biosynthesis; biotin from 7,8-diaminononanoate: step 1/2.</text>
</comment>
<comment type="catalytic activity">
    <reaction evidence="9">
        <text>(7R,8S)-7,8-diammoniononanoate + CO2 + ATP = (4R,5S)-dethiobiotin + ADP + phosphate + 3 H(+)</text>
        <dbReference type="Rhea" id="RHEA:15805"/>
        <dbReference type="ChEBI" id="CHEBI:15378"/>
        <dbReference type="ChEBI" id="CHEBI:16526"/>
        <dbReference type="ChEBI" id="CHEBI:30616"/>
        <dbReference type="ChEBI" id="CHEBI:43474"/>
        <dbReference type="ChEBI" id="CHEBI:149469"/>
        <dbReference type="ChEBI" id="CHEBI:149473"/>
        <dbReference type="ChEBI" id="CHEBI:456216"/>
        <dbReference type="EC" id="6.3.3.3"/>
    </reaction>
</comment>